<evidence type="ECO:0000256" key="1">
    <source>
        <dbReference type="SAM" id="MobiDB-lite"/>
    </source>
</evidence>
<feature type="compositionally biased region" description="Basic and acidic residues" evidence="1">
    <location>
        <begin position="206"/>
        <end position="215"/>
    </location>
</feature>
<gene>
    <name evidence="3" type="primary">LOC110783759</name>
</gene>
<dbReference type="KEGG" id="soe:110783759"/>
<protein>
    <submittedName>
        <fullName evidence="3">Uncharacterized protein</fullName>
    </submittedName>
</protein>
<dbReference type="AlphaFoldDB" id="A0A9R0I720"/>
<feature type="compositionally biased region" description="Basic residues" evidence="1">
    <location>
        <begin position="163"/>
        <end position="187"/>
    </location>
</feature>
<dbReference type="RefSeq" id="XP_021843823.1">
    <property type="nucleotide sequence ID" value="XM_021988131.2"/>
</dbReference>
<organism evidence="2 3">
    <name type="scientific">Spinacia oleracea</name>
    <name type="common">Spinach</name>
    <dbReference type="NCBI Taxonomy" id="3562"/>
    <lineage>
        <taxon>Eukaryota</taxon>
        <taxon>Viridiplantae</taxon>
        <taxon>Streptophyta</taxon>
        <taxon>Embryophyta</taxon>
        <taxon>Tracheophyta</taxon>
        <taxon>Spermatophyta</taxon>
        <taxon>Magnoliopsida</taxon>
        <taxon>eudicotyledons</taxon>
        <taxon>Gunneridae</taxon>
        <taxon>Pentapetalae</taxon>
        <taxon>Caryophyllales</taxon>
        <taxon>Chenopodiaceae</taxon>
        <taxon>Chenopodioideae</taxon>
        <taxon>Anserineae</taxon>
        <taxon>Spinacia</taxon>
    </lineage>
</organism>
<accession>A0A9R0I720</accession>
<dbReference type="OrthoDB" id="2016966at2759"/>
<dbReference type="PANTHER" id="PTHR34952">
    <property type="entry name" value="OS05G0113500 PROTEIN"/>
    <property type="match status" value="1"/>
</dbReference>
<name>A0A9R0I720_SPIOL</name>
<feature type="compositionally biased region" description="Low complexity" evidence="1">
    <location>
        <begin position="1"/>
        <end position="16"/>
    </location>
</feature>
<keyword evidence="2" id="KW-1185">Reference proteome</keyword>
<dbReference type="GeneID" id="110783759"/>
<proteinExistence type="predicted"/>
<dbReference type="PANTHER" id="PTHR34952:SF2">
    <property type="entry name" value="OS05G0113500 PROTEIN"/>
    <property type="match status" value="1"/>
</dbReference>
<reference evidence="2" key="1">
    <citation type="journal article" date="2021" name="Nat. Commun.">
        <title>Genomic analyses provide insights into spinach domestication and the genetic basis of agronomic traits.</title>
        <authorList>
            <person name="Cai X."/>
            <person name="Sun X."/>
            <person name="Xu C."/>
            <person name="Sun H."/>
            <person name="Wang X."/>
            <person name="Ge C."/>
            <person name="Zhang Z."/>
            <person name="Wang Q."/>
            <person name="Fei Z."/>
            <person name="Jiao C."/>
            <person name="Wang Q."/>
        </authorList>
    </citation>
    <scope>NUCLEOTIDE SEQUENCE [LARGE SCALE GENOMIC DNA]</scope>
    <source>
        <strain evidence="2">cv. Varoflay</strain>
    </source>
</reference>
<evidence type="ECO:0000313" key="2">
    <source>
        <dbReference type="Proteomes" id="UP000813463"/>
    </source>
</evidence>
<reference evidence="3" key="2">
    <citation type="submission" date="2025-08" db="UniProtKB">
        <authorList>
            <consortium name="RefSeq"/>
        </authorList>
    </citation>
    <scope>IDENTIFICATION</scope>
    <source>
        <tissue evidence="3">Leaf</tissue>
    </source>
</reference>
<sequence>MDSVDVDGSGTDDQSSALNSQHACSGTEVNKLGSAFHDTLQVKIENLESGRNLPSDDDGSSSSLEDKDRGSSDIGSDLEGSIETSSKCLHKCATFPVVVKEEETTEFQAENKSCKRSLSLPTESKLVSALKGGREKEGVPPRKLSVSWAPDVYDPPPTSVSHYPKKRSQQQSKSNKKHGKGKQKSKNTRSGGSATKDKKHHRKVSGRSDRCLDSFSDTDRVLSSNHYKSLDLLDFGDDIDIGSPDCSSSFLGQAGGTMHCVY</sequence>
<dbReference type="Proteomes" id="UP000813463">
    <property type="component" value="Chromosome 4"/>
</dbReference>
<feature type="region of interest" description="Disordered" evidence="1">
    <location>
        <begin position="46"/>
        <end position="80"/>
    </location>
</feature>
<evidence type="ECO:0000313" key="3">
    <source>
        <dbReference type="RefSeq" id="XP_021843823.1"/>
    </source>
</evidence>
<feature type="region of interest" description="Disordered" evidence="1">
    <location>
        <begin position="1"/>
        <end position="24"/>
    </location>
</feature>
<feature type="region of interest" description="Disordered" evidence="1">
    <location>
        <begin position="101"/>
        <end position="215"/>
    </location>
</feature>